<feature type="compositionally biased region" description="Basic residues" evidence="1">
    <location>
        <begin position="47"/>
        <end position="56"/>
    </location>
</feature>
<evidence type="ECO:0000256" key="1">
    <source>
        <dbReference type="SAM" id="MobiDB-lite"/>
    </source>
</evidence>
<sequence length="101" mass="11890">MAISKTKKARQKLSQRGLLTPESLRGSWQGVNPSMKRTPTLQEKQTKLNKKHRRNHANYSDDSFYFLKCRYDHENQIVENRCKSGLNSYEQKGLFHRSSTF</sequence>
<evidence type="ECO:0000313" key="3">
    <source>
        <dbReference type="Proteomes" id="UP000252415"/>
    </source>
</evidence>
<protein>
    <submittedName>
        <fullName evidence="2">Uncharacterized protein</fullName>
    </submittedName>
</protein>
<feature type="region of interest" description="Disordered" evidence="1">
    <location>
        <begin position="1"/>
        <end position="56"/>
    </location>
</feature>
<proteinExistence type="predicted"/>
<evidence type="ECO:0000313" key="2">
    <source>
        <dbReference type="EMBL" id="RCW45571.1"/>
    </source>
</evidence>
<organism evidence="2 3">
    <name type="scientific">Paenibacillus prosopidis</name>
    <dbReference type="NCBI Taxonomy" id="630520"/>
    <lineage>
        <taxon>Bacteria</taxon>
        <taxon>Bacillati</taxon>
        <taxon>Bacillota</taxon>
        <taxon>Bacilli</taxon>
        <taxon>Bacillales</taxon>
        <taxon>Paenibacillaceae</taxon>
        <taxon>Paenibacillus</taxon>
    </lineage>
</organism>
<feature type="compositionally biased region" description="Basic residues" evidence="1">
    <location>
        <begin position="1"/>
        <end position="13"/>
    </location>
</feature>
<keyword evidence="3" id="KW-1185">Reference proteome</keyword>
<gene>
    <name evidence="2" type="ORF">DFP97_110161</name>
</gene>
<feature type="compositionally biased region" description="Polar residues" evidence="1">
    <location>
        <begin position="29"/>
        <end position="43"/>
    </location>
</feature>
<accession>A0A368VZ49</accession>
<name>A0A368VZ49_9BACL</name>
<dbReference type="EMBL" id="QPJD01000010">
    <property type="protein sequence ID" value="RCW45571.1"/>
    <property type="molecule type" value="Genomic_DNA"/>
</dbReference>
<comment type="caution">
    <text evidence="2">The sequence shown here is derived from an EMBL/GenBank/DDBJ whole genome shotgun (WGS) entry which is preliminary data.</text>
</comment>
<dbReference type="AlphaFoldDB" id="A0A368VZ49"/>
<reference evidence="2 3" key="1">
    <citation type="submission" date="2018-07" db="EMBL/GenBank/DDBJ databases">
        <title>Genomic Encyclopedia of Type Strains, Phase III (KMG-III): the genomes of soil and plant-associated and newly described type strains.</title>
        <authorList>
            <person name="Whitman W."/>
        </authorList>
    </citation>
    <scope>NUCLEOTIDE SEQUENCE [LARGE SCALE GENOMIC DNA]</scope>
    <source>
        <strain evidence="2 3">CECT 7506</strain>
    </source>
</reference>
<dbReference type="Proteomes" id="UP000252415">
    <property type="component" value="Unassembled WGS sequence"/>
</dbReference>